<dbReference type="RefSeq" id="WP_109690166.1">
    <property type="nucleotide sequence ID" value="NZ_QGGL01000013.1"/>
</dbReference>
<gene>
    <name evidence="1" type="ORF">C7459_11398</name>
</gene>
<organism evidence="1 2">
    <name type="scientific">Tumebacillus permanentifrigoris</name>
    <dbReference type="NCBI Taxonomy" id="378543"/>
    <lineage>
        <taxon>Bacteria</taxon>
        <taxon>Bacillati</taxon>
        <taxon>Bacillota</taxon>
        <taxon>Bacilli</taxon>
        <taxon>Bacillales</taxon>
        <taxon>Alicyclobacillaceae</taxon>
        <taxon>Tumebacillus</taxon>
    </lineage>
</organism>
<evidence type="ECO:0000313" key="1">
    <source>
        <dbReference type="EMBL" id="PWK09662.1"/>
    </source>
</evidence>
<proteinExistence type="predicted"/>
<protein>
    <submittedName>
        <fullName evidence="1">Uncharacterized protein</fullName>
    </submittedName>
</protein>
<dbReference type="EMBL" id="QGGL01000013">
    <property type="protein sequence ID" value="PWK09662.1"/>
    <property type="molecule type" value="Genomic_DNA"/>
</dbReference>
<accession>A0A316DAH1</accession>
<dbReference type="Proteomes" id="UP000245634">
    <property type="component" value="Unassembled WGS sequence"/>
</dbReference>
<name>A0A316DAH1_9BACL</name>
<reference evidence="1 2" key="1">
    <citation type="submission" date="2018-05" db="EMBL/GenBank/DDBJ databases">
        <title>Genomic Encyclopedia of Type Strains, Phase IV (KMG-IV): sequencing the most valuable type-strain genomes for metagenomic binning, comparative biology and taxonomic classification.</title>
        <authorList>
            <person name="Goeker M."/>
        </authorList>
    </citation>
    <scope>NUCLEOTIDE SEQUENCE [LARGE SCALE GENOMIC DNA]</scope>
    <source>
        <strain evidence="1 2">DSM 18773</strain>
    </source>
</reference>
<dbReference type="AlphaFoldDB" id="A0A316DAH1"/>
<sequence>MLLSEYLHTLPLYHIADLYDTLYQPSVPHAYTEDEYRQAVVSYWNNPQNWDALVGALSVTERQTLTRLALQERCEIDAFLEELNSIGLVVLHREVNRFVVPDDVRVWLLERLPSLQDRLQAQEQADPDGTTPV</sequence>
<dbReference type="OrthoDB" id="2381581at2"/>
<comment type="caution">
    <text evidence="1">The sequence shown here is derived from an EMBL/GenBank/DDBJ whole genome shotgun (WGS) entry which is preliminary data.</text>
</comment>
<evidence type="ECO:0000313" key="2">
    <source>
        <dbReference type="Proteomes" id="UP000245634"/>
    </source>
</evidence>
<keyword evidence="2" id="KW-1185">Reference proteome</keyword>